<protein>
    <recommendedName>
        <fullName evidence="2">Pyridoxamine 5'-phosphate oxidase N-terminal domain-containing protein</fullName>
    </recommendedName>
</protein>
<dbReference type="InterPro" id="IPR011576">
    <property type="entry name" value="Pyridox_Oxase_N"/>
</dbReference>
<evidence type="ECO:0000313" key="4">
    <source>
        <dbReference type="Proteomes" id="UP000308652"/>
    </source>
</evidence>
<feature type="non-terminal residue" evidence="3">
    <location>
        <position position="1"/>
    </location>
</feature>
<accession>A0A5C3LQQ2</accession>
<keyword evidence="4" id="KW-1185">Reference proteome</keyword>
<sequence>EIPDHLVEWILKQEIFWVASAPLSEEGHVNISPKGVQGTFRVTDSSRVWYEDLSGSGAETISHIRENGRVTVPFNAFEGPPRIVRLYGRGTIYEFGSPEYDNLLPAGVRQPGSRAAIVIDIFKVGTVSTLTCGYSVPFYSFVGHRNQLLDWAARKEGNDRKNNDASEQGMKRWWADRNTSSMDGLPALRSAHKST</sequence>
<dbReference type="Proteomes" id="UP000308652">
    <property type="component" value="Unassembled WGS sequence"/>
</dbReference>
<feature type="non-terminal residue" evidence="3">
    <location>
        <position position="195"/>
    </location>
</feature>
<gene>
    <name evidence="3" type="ORF">BDQ12DRAFT_578525</name>
</gene>
<name>A0A5C3LQQ2_9AGAR</name>
<dbReference type="STRING" id="68775.A0A5C3LQQ2"/>
<organism evidence="3 4">
    <name type="scientific">Crucibulum laeve</name>
    <dbReference type="NCBI Taxonomy" id="68775"/>
    <lineage>
        <taxon>Eukaryota</taxon>
        <taxon>Fungi</taxon>
        <taxon>Dikarya</taxon>
        <taxon>Basidiomycota</taxon>
        <taxon>Agaricomycotina</taxon>
        <taxon>Agaricomycetes</taxon>
        <taxon>Agaricomycetidae</taxon>
        <taxon>Agaricales</taxon>
        <taxon>Agaricineae</taxon>
        <taxon>Nidulariaceae</taxon>
        <taxon>Crucibulum</taxon>
    </lineage>
</organism>
<evidence type="ECO:0000256" key="1">
    <source>
        <dbReference type="SAM" id="MobiDB-lite"/>
    </source>
</evidence>
<proteinExistence type="predicted"/>
<feature type="domain" description="Pyridoxamine 5'-phosphate oxidase N-terminal" evidence="2">
    <location>
        <begin position="3"/>
        <end position="125"/>
    </location>
</feature>
<dbReference type="PANTHER" id="PTHR39336">
    <property type="entry name" value="PYRIDOXAMINE PHOSPHATE OXIDASE FAMILY PROTEIN (AFU_ORTHOLOGUE AFUA_6G11440)"/>
    <property type="match status" value="1"/>
</dbReference>
<evidence type="ECO:0000259" key="2">
    <source>
        <dbReference type="Pfam" id="PF01243"/>
    </source>
</evidence>
<dbReference type="Pfam" id="PF01243">
    <property type="entry name" value="PNPOx_N"/>
    <property type="match status" value="1"/>
</dbReference>
<dbReference type="InterPro" id="IPR012349">
    <property type="entry name" value="Split_barrel_FMN-bd"/>
</dbReference>
<feature type="compositionally biased region" description="Basic and acidic residues" evidence="1">
    <location>
        <begin position="157"/>
        <end position="175"/>
    </location>
</feature>
<reference evidence="3 4" key="1">
    <citation type="journal article" date="2019" name="Nat. Ecol. Evol.">
        <title>Megaphylogeny resolves global patterns of mushroom evolution.</title>
        <authorList>
            <person name="Varga T."/>
            <person name="Krizsan K."/>
            <person name="Foldi C."/>
            <person name="Dima B."/>
            <person name="Sanchez-Garcia M."/>
            <person name="Sanchez-Ramirez S."/>
            <person name="Szollosi G.J."/>
            <person name="Szarkandi J.G."/>
            <person name="Papp V."/>
            <person name="Albert L."/>
            <person name="Andreopoulos W."/>
            <person name="Angelini C."/>
            <person name="Antonin V."/>
            <person name="Barry K.W."/>
            <person name="Bougher N.L."/>
            <person name="Buchanan P."/>
            <person name="Buyck B."/>
            <person name="Bense V."/>
            <person name="Catcheside P."/>
            <person name="Chovatia M."/>
            <person name="Cooper J."/>
            <person name="Damon W."/>
            <person name="Desjardin D."/>
            <person name="Finy P."/>
            <person name="Geml J."/>
            <person name="Haridas S."/>
            <person name="Hughes K."/>
            <person name="Justo A."/>
            <person name="Karasinski D."/>
            <person name="Kautmanova I."/>
            <person name="Kiss B."/>
            <person name="Kocsube S."/>
            <person name="Kotiranta H."/>
            <person name="LaButti K.M."/>
            <person name="Lechner B.E."/>
            <person name="Liimatainen K."/>
            <person name="Lipzen A."/>
            <person name="Lukacs Z."/>
            <person name="Mihaltcheva S."/>
            <person name="Morgado L.N."/>
            <person name="Niskanen T."/>
            <person name="Noordeloos M.E."/>
            <person name="Ohm R.A."/>
            <person name="Ortiz-Santana B."/>
            <person name="Ovrebo C."/>
            <person name="Racz N."/>
            <person name="Riley R."/>
            <person name="Savchenko A."/>
            <person name="Shiryaev A."/>
            <person name="Soop K."/>
            <person name="Spirin V."/>
            <person name="Szebenyi C."/>
            <person name="Tomsovsky M."/>
            <person name="Tulloss R.E."/>
            <person name="Uehling J."/>
            <person name="Grigoriev I.V."/>
            <person name="Vagvolgyi C."/>
            <person name="Papp T."/>
            <person name="Martin F.M."/>
            <person name="Miettinen O."/>
            <person name="Hibbett D.S."/>
            <person name="Nagy L.G."/>
        </authorList>
    </citation>
    <scope>NUCLEOTIDE SEQUENCE [LARGE SCALE GENOMIC DNA]</scope>
    <source>
        <strain evidence="3 4">CBS 166.37</strain>
    </source>
</reference>
<dbReference type="PANTHER" id="PTHR39336:SF3">
    <property type="entry name" value="PYRIDOXAMINE PHOSPHATE OXIDASE"/>
    <property type="match status" value="1"/>
</dbReference>
<dbReference type="OrthoDB" id="539398at2759"/>
<feature type="region of interest" description="Disordered" evidence="1">
    <location>
        <begin position="157"/>
        <end position="195"/>
    </location>
</feature>
<dbReference type="Gene3D" id="2.30.110.10">
    <property type="entry name" value="Electron Transport, Fmn-binding Protein, Chain A"/>
    <property type="match status" value="1"/>
</dbReference>
<dbReference type="EMBL" id="ML213629">
    <property type="protein sequence ID" value="TFK34643.1"/>
    <property type="molecule type" value="Genomic_DNA"/>
</dbReference>
<evidence type="ECO:0000313" key="3">
    <source>
        <dbReference type="EMBL" id="TFK34643.1"/>
    </source>
</evidence>
<dbReference type="AlphaFoldDB" id="A0A5C3LQQ2"/>
<dbReference type="SUPFAM" id="SSF50475">
    <property type="entry name" value="FMN-binding split barrel"/>
    <property type="match status" value="1"/>
</dbReference>